<feature type="region of interest" description="Disordered" evidence="1">
    <location>
        <begin position="242"/>
        <end position="261"/>
    </location>
</feature>
<dbReference type="PANTHER" id="PTHR11200">
    <property type="entry name" value="INOSITOL 5-PHOSPHATASE"/>
    <property type="match status" value="1"/>
</dbReference>
<dbReference type="InterPro" id="IPR036691">
    <property type="entry name" value="Endo/exonu/phosph_ase_sf"/>
</dbReference>
<proteinExistence type="predicted"/>
<keyword evidence="4" id="KW-1185">Reference proteome</keyword>
<dbReference type="SMART" id="SM00128">
    <property type="entry name" value="IPPc"/>
    <property type="match status" value="1"/>
</dbReference>
<dbReference type="PANTHER" id="PTHR11200:SF286">
    <property type="entry name" value="5-PHOSPHATASE, PUTATIVE (AFU_ORTHOLOGUE AFUA_5G07600)-RELATED"/>
    <property type="match status" value="1"/>
</dbReference>
<dbReference type="GO" id="GO:0046856">
    <property type="term" value="P:phosphatidylinositol dephosphorylation"/>
    <property type="evidence" value="ECO:0007669"/>
    <property type="project" value="InterPro"/>
</dbReference>
<feature type="region of interest" description="Disordered" evidence="1">
    <location>
        <begin position="184"/>
        <end position="227"/>
    </location>
</feature>
<comment type="caution">
    <text evidence="3">The sequence shown here is derived from an EMBL/GenBank/DDBJ whole genome shotgun (WGS) entry which is preliminary data.</text>
</comment>
<dbReference type="EMBL" id="JAUTXT010000008">
    <property type="protein sequence ID" value="KAK3677031.1"/>
    <property type="molecule type" value="Genomic_DNA"/>
</dbReference>
<dbReference type="AlphaFoldDB" id="A0AAE1C3W7"/>
<feature type="domain" description="Inositol polyphosphate-related phosphatase" evidence="2">
    <location>
        <begin position="2"/>
        <end position="394"/>
    </location>
</feature>
<dbReference type="Gene3D" id="3.60.10.10">
    <property type="entry name" value="Endonuclease/exonuclease/phosphatase"/>
    <property type="match status" value="1"/>
</dbReference>
<protein>
    <recommendedName>
        <fullName evidence="2">Inositol polyphosphate-related phosphatase domain-containing protein</fullName>
    </recommendedName>
</protein>
<accession>A0AAE1C3W7</accession>
<evidence type="ECO:0000313" key="4">
    <source>
        <dbReference type="Proteomes" id="UP001274830"/>
    </source>
</evidence>
<dbReference type="GO" id="GO:0004439">
    <property type="term" value="F:phosphatidylinositol-4,5-bisphosphate 5-phosphatase activity"/>
    <property type="evidence" value="ECO:0007669"/>
    <property type="project" value="TreeGrafter"/>
</dbReference>
<organism evidence="3 4">
    <name type="scientific">Recurvomyces mirabilis</name>
    <dbReference type="NCBI Taxonomy" id="574656"/>
    <lineage>
        <taxon>Eukaryota</taxon>
        <taxon>Fungi</taxon>
        <taxon>Dikarya</taxon>
        <taxon>Ascomycota</taxon>
        <taxon>Pezizomycotina</taxon>
        <taxon>Dothideomycetes</taxon>
        <taxon>Dothideomycetidae</taxon>
        <taxon>Mycosphaerellales</taxon>
        <taxon>Teratosphaeriaceae</taxon>
        <taxon>Recurvomyces</taxon>
    </lineage>
</organism>
<dbReference type="Proteomes" id="UP001274830">
    <property type="component" value="Unassembled WGS sequence"/>
</dbReference>
<gene>
    <name evidence="3" type="ORF">LTR78_003236</name>
</gene>
<dbReference type="Pfam" id="PF22669">
    <property type="entry name" value="Exo_endo_phos2"/>
    <property type="match status" value="1"/>
</dbReference>
<evidence type="ECO:0000313" key="3">
    <source>
        <dbReference type="EMBL" id="KAK3677031.1"/>
    </source>
</evidence>
<evidence type="ECO:0000256" key="1">
    <source>
        <dbReference type="SAM" id="MobiDB-lite"/>
    </source>
</evidence>
<evidence type="ECO:0000259" key="2">
    <source>
        <dbReference type="SMART" id="SM00128"/>
    </source>
</evidence>
<reference evidence="3" key="1">
    <citation type="submission" date="2023-07" db="EMBL/GenBank/DDBJ databases">
        <title>Black Yeasts Isolated from many extreme environments.</title>
        <authorList>
            <person name="Coleine C."/>
            <person name="Stajich J.E."/>
            <person name="Selbmann L."/>
        </authorList>
    </citation>
    <scope>NUCLEOTIDE SEQUENCE</scope>
    <source>
        <strain evidence="3">CCFEE 5485</strain>
    </source>
</reference>
<dbReference type="InterPro" id="IPR000300">
    <property type="entry name" value="IPPc"/>
</dbReference>
<dbReference type="SUPFAM" id="SSF56219">
    <property type="entry name" value="DNase I-like"/>
    <property type="match status" value="1"/>
</dbReference>
<dbReference type="InterPro" id="IPR046985">
    <property type="entry name" value="IP5"/>
</dbReference>
<name>A0AAE1C3W7_9PEZI</name>
<sequence>MAEISCYITTFNCGRTLINTDFFATTLFNALKTNLPPDLIVLCLQEVAPISHSFLGGSLLTPYFDRFAEAVSLASSRKFGNENTETEYVPLLTRNVGMTAIMAFGLHHVAHRVRWSQTAGVGVGVYGEMGNKGAVGVRLGLGIDGEHEDIIMTFVAAHLAPMEEAWQRRNEDWKSICEGLSFEAPHASPEHAEQKRSLGSGENEPLLAGSSDGTTEHGKKAGTLFSPPSHLFFAGDLNYRTSDTRPDASETKTWPQPVESADDPHHYSHMLGHDQLTRELKKGKTLHNLAEAPINFPPTYKLSSGAQKNAVATTTEQHKLADGRTVERTSLQPLAEAQDAWLWAQHRTPSWCDRILFLETAQPKIHAYTALPIQPTSDHRPVALSCTVSAKPVTATVESTLTIRDDWRERRAAARRYELVVGLAAYLALTWEGEALVLGSVVGIVGGYILLRALIAP</sequence>